<sequence length="346" mass="38782">MFKNVRLIFQIAAVFIGTIVGAGLASGQEITQFFSTYGYKSFIGIFICCAIYILSGYVIIDLSINYKLKSYNELIRLVSPGFLGKVTDFITTMFLISGSAIILAGSGALIHQYFGLNKWVGILIMSIAAIVVLLRDTQGLIEINSLIVPSLTIVIITLFLLYVFLYDNTSLTYIKTLSPYKNNWFFSSLLYSSFNVLCASGVMVPLAKEFPKKKIMFTGIVLGSLCLTVLTLIINLLLILNIPYIFQYEIPLLYVSNRFGKTIQFLLLGIIWLEMFSTEVSDIYSVSKTLEQVFKIPYKKGCFLIMAIAIPISQIGFVNLITFLYPAFGLVSLIFLIQCVIFYIKN</sequence>
<keyword evidence="1" id="KW-1133">Transmembrane helix</keyword>
<reference evidence="3" key="1">
    <citation type="journal article" date="2019" name="Int. J. Syst. Evol. Microbiol.">
        <title>The Global Catalogue of Microorganisms (GCM) 10K type strain sequencing project: providing services to taxonomists for standard genome sequencing and annotation.</title>
        <authorList>
            <consortium name="The Broad Institute Genomics Platform"/>
            <consortium name="The Broad Institute Genome Sequencing Center for Infectious Disease"/>
            <person name="Wu L."/>
            <person name="Ma J."/>
        </authorList>
    </citation>
    <scope>NUCLEOTIDE SEQUENCE [LARGE SCALE GENOMIC DNA]</scope>
    <source>
        <strain evidence="3">JCM 1405</strain>
    </source>
</reference>
<name>A0ABP3UBT4_9CLOT</name>
<evidence type="ECO:0000256" key="1">
    <source>
        <dbReference type="SAM" id="Phobius"/>
    </source>
</evidence>
<feature type="transmembrane region" description="Helical" evidence="1">
    <location>
        <begin position="301"/>
        <end position="317"/>
    </location>
</feature>
<feature type="transmembrane region" description="Helical" evidence="1">
    <location>
        <begin position="89"/>
        <end position="110"/>
    </location>
</feature>
<feature type="transmembrane region" description="Helical" evidence="1">
    <location>
        <begin position="219"/>
        <end position="242"/>
    </location>
</feature>
<feature type="transmembrane region" description="Helical" evidence="1">
    <location>
        <begin position="262"/>
        <end position="280"/>
    </location>
</feature>
<keyword evidence="3" id="KW-1185">Reference proteome</keyword>
<proteinExistence type="predicted"/>
<comment type="caution">
    <text evidence="2">The sequence shown here is derived from an EMBL/GenBank/DDBJ whole genome shotgun (WGS) entry which is preliminary data.</text>
</comment>
<keyword evidence="1" id="KW-0812">Transmembrane</keyword>
<dbReference type="RefSeq" id="WP_343769732.1">
    <property type="nucleotide sequence ID" value="NZ_BAAACF010000002.1"/>
</dbReference>
<dbReference type="EMBL" id="BAAACF010000002">
    <property type="protein sequence ID" value="GAA0726164.1"/>
    <property type="molecule type" value="Genomic_DNA"/>
</dbReference>
<organism evidence="2 3">
    <name type="scientific">Clostridium malenominatum</name>
    <dbReference type="NCBI Taxonomy" id="1539"/>
    <lineage>
        <taxon>Bacteria</taxon>
        <taxon>Bacillati</taxon>
        <taxon>Bacillota</taxon>
        <taxon>Clostridia</taxon>
        <taxon>Eubacteriales</taxon>
        <taxon>Clostridiaceae</taxon>
        <taxon>Clostridium</taxon>
    </lineage>
</organism>
<feature type="transmembrane region" description="Helical" evidence="1">
    <location>
        <begin position="116"/>
        <end position="134"/>
    </location>
</feature>
<dbReference type="PANTHER" id="PTHR37814">
    <property type="entry name" value="CONSERVED MEMBRANE PROTEIN"/>
    <property type="match status" value="1"/>
</dbReference>
<dbReference type="Proteomes" id="UP001500339">
    <property type="component" value="Unassembled WGS sequence"/>
</dbReference>
<accession>A0ABP3UBT4</accession>
<dbReference type="InterPro" id="IPR038728">
    <property type="entry name" value="YkvI-like"/>
</dbReference>
<evidence type="ECO:0000313" key="3">
    <source>
        <dbReference type="Proteomes" id="UP001500339"/>
    </source>
</evidence>
<keyword evidence="1" id="KW-0472">Membrane</keyword>
<dbReference type="PANTHER" id="PTHR37814:SF1">
    <property type="entry name" value="MEMBRANE PROTEIN"/>
    <property type="match status" value="1"/>
</dbReference>
<feature type="transmembrane region" description="Helical" evidence="1">
    <location>
        <begin position="185"/>
        <end position="207"/>
    </location>
</feature>
<feature type="transmembrane region" description="Helical" evidence="1">
    <location>
        <begin position="323"/>
        <end position="344"/>
    </location>
</feature>
<gene>
    <name evidence="2" type="ORF">GCM10008905_22370</name>
</gene>
<feature type="transmembrane region" description="Helical" evidence="1">
    <location>
        <begin position="43"/>
        <end position="68"/>
    </location>
</feature>
<protein>
    <submittedName>
        <fullName evidence="2">Transporter</fullName>
    </submittedName>
</protein>
<feature type="transmembrane region" description="Helical" evidence="1">
    <location>
        <begin position="146"/>
        <end position="165"/>
    </location>
</feature>
<evidence type="ECO:0000313" key="2">
    <source>
        <dbReference type="EMBL" id="GAA0726164.1"/>
    </source>
</evidence>